<dbReference type="AlphaFoldDB" id="A0A2P2JZN6"/>
<feature type="region of interest" description="Disordered" evidence="1">
    <location>
        <begin position="1"/>
        <end position="103"/>
    </location>
</feature>
<feature type="compositionally biased region" description="Basic and acidic residues" evidence="1">
    <location>
        <begin position="71"/>
        <end position="95"/>
    </location>
</feature>
<reference evidence="2" key="1">
    <citation type="submission" date="2018-02" db="EMBL/GenBank/DDBJ databases">
        <title>Rhizophora mucronata_Transcriptome.</title>
        <authorList>
            <person name="Meera S.P."/>
            <person name="Sreeshan A."/>
            <person name="Augustine A."/>
        </authorList>
    </citation>
    <scope>NUCLEOTIDE SEQUENCE</scope>
    <source>
        <tissue evidence="2">Leaf</tissue>
    </source>
</reference>
<name>A0A2P2JZN6_RHIMU</name>
<sequence length="103" mass="12196">MTPSYARSLVQKPKTNQKKKKKITNPRIRSSRARTLDHDLLGREISKRSIKRQPKAPHSHKTGQERRKRVELRDPKLFSHHAEKNVYKKEKKKEQIGGIPIRR</sequence>
<accession>A0A2P2JZN6</accession>
<feature type="compositionally biased region" description="Basic residues" evidence="1">
    <location>
        <begin position="48"/>
        <end position="70"/>
    </location>
</feature>
<organism evidence="2">
    <name type="scientific">Rhizophora mucronata</name>
    <name type="common">Asiatic mangrove</name>
    <dbReference type="NCBI Taxonomy" id="61149"/>
    <lineage>
        <taxon>Eukaryota</taxon>
        <taxon>Viridiplantae</taxon>
        <taxon>Streptophyta</taxon>
        <taxon>Embryophyta</taxon>
        <taxon>Tracheophyta</taxon>
        <taxon>Spermatophyta</taxon>
        <taxon>Magnoliopsida</taxon>
        <taxon>eudicotyledons</taxon>
        <taxon>Gunneridae</taxon>
        <taxon>Pentapetalae</taxon>
        <taxon>rosids</taxon>
        <taxon>fabids</taxon>
        <taxon>Malpighiales</taxon>
        <taxon>Rhizophoraceae</taxon>
        <taxon>Rhizophora</taxon>
    </lineage>
</organism>
<protein>
    <submittedName>
        <fullName evidence="2">Uncharacterized protein</fullName>
    </submittedName>
</protein>
<dbReference type="EMBL" id="GGEC01018451">
    <property type="protein sequence ID" value="MBW98934.1"/>
    <property type="molecule type" value="Transcribed_RNA"/>
</dbReference>
<feature type="compositionally biased region" description="Basic residues" evidence="1">
    <location>
        <begin position="15"/>
        <end position="32"/>
    </location>
</feature>
<evidence type="ECO:0000256" key="1">
    <source>
        <dbReference type="SAM" id="MobiDB-lite"/>
    </source>
</evidence>
<proteinExistence type="predicted"/>
<feature type="compositionally biased region" description="Basic and acidic residues" evidence="1">
    <location>
        <begin position="34"/>
        <end position="47"/>
    </location>
</feature>
<evidence type="ECO:0000313" key="2">
    <source>
        <dbReference type="EMBL" id="MBW98934.1"/>
    </source>
</evidence>